<evidence type="ECO:0000256" key="3">
    <source>
        <dbReference type="ARBA" id="ARBA00022576"/>
    </source>
</evidence>
<dbReference type="Gene3D" id="3.40.640.10">
    <property type="entry name" value="Type I PLP-dependent aspartate aminotransferase-like (Major domain)"/>
    <property type="match status" value="1"/>
</dbReference>
<comment type="similarity">
    <text evidence="2">Belongs to the alliinase family.</text>
</comment>
<evidence type="ECO:0000259" key="7">
    <source>
        <dbReference type="Pfam" id="PF04864"/>
    </source>
</evidence>
<proteinExistence type="inferred from homology"/>
<dbReference type="PANTHER" id="PTHR43795:SF20">
    <property type="entry name" value="TRYPTOPHAN AMINOTRANSFERASE-RELATED PROTEIN 3"/>
    <property type="match status" value="1"/>
</dbReference>
<dbReference type="AlphaFoldDB" id="A0A6I9UH58"/>
<dbReference type="FunCoup" id="A0A6I9UH58">
    <property type="interactions" value="255"/>
</dbReference>
<keyword evidence="5" id="KW-0472">Membrane</keyword>
<dbReference type="SUPFAM" id="SSF53383">
    <property type="entry name" value="PLP-dependent transferases"/>
    <property type="match status" value="1"/>
</dbReference>
<protein>
    <submittedName>
        <fullName evidence="9">Tryptophan aminotransferase-related protein 4-like</fullName>
    </submittedName>
</protein>
<dbReference type="InterPro" id="IPR006948">
    <property type="entry name" value="Alliinase_C"/>
</dbReference>
<dbReference type="InterPro" id="IPR015424">
    <property type="entry name" value="PyrdxlP-dep_Trfase"/>
</dbReference>
<dbReference type="Gramene" id="SIN_1007484.t">
    <property type="protein sequence ID" value="SIN_1007484.t"/>
    <property type="gene ID" value="SIN_1007484"/>
</dbReference>
<comment type="cofactor">
    <cofactor evidence="1">
        <name>pyridoxal 5'-phosphate</name>
        <dbReference type="ChEBI" id="CHEBI:597326"/>
    </cofactor>
</comment>
<evidence type="ECO:0000313" key="9">
    <source>
        <dbReference type="RefSeq" id="XP_011100930.1"/>
    </source>
</evidence>
<dbReference type="InterPro" id="IPR050478">
    <property type="entry name" value="Ethylene_sulfur-biosynth"/>
</dbReference>
<gene>
    <name evidence="9" type="primary">LOC105179035</name>
</gene>
<feature type="domain" description="Alliinase EGF-like" evidence="6">
    <location>
        <begin position="36"/>
        <end position="90"/>
    </location>
</feature>
<dbReference type="KEGG" id="sind:105179035"/>
<dbReference type="InParanoid" id="A0A6I9UH58"/>
<evidence type="ECO:0000256" key="5">
    <source>
        <dbReference type="SAM" id="Phobius"/>
    </source>
</evidence>
<dbReference type="RefSeq" id="XP_011100930.1">
    <property type="nucleotide sequence ID" value="XM_011102628.2"/>
</dbReference>
<dbReference type="InterPro" id="IPR015422">
    <property type="entry name" value="PyrdxlP-dep_Trfase_small"/>
</dbReference>
<dbReference type="Pfam" id="PF04864">
    <property type="entry name" value="Alliinase_C"/>
    <property type="match status" value="1"/>
</dbReference>
<dbReference type="Proteomes" id="UP000504604">
    <property type="component" value="Linkage group LG2"/>
</dbReference>
<sequence>MAKTDQNRYRLVCFIVSVALNVFLIANLCISRKPLSWSTRAAAEAEAVASISCSGHGRAFLDGLIENGKPVCECNACYGGPDCSQLLPNCVADADSGDPLFLEPFWLKNSGRSTVVIPGWHRMSYDYSDNSYISQELEKNIRKLHAITKNAVTDGRYIVFGAGSTQLLNAAVYALSMNMSSPAKVVAEKPFYPVYKEQTEFFKAKLFEFHGDASLLRNGTSNTIENVIEFVASPNNPDGNLKKAVLEGPSVKTIHDYAYYWPHYTAIPAPADEDLMIFTMSKLTGHAGSRFGWAIVKDKDVYENMLKYKSLADSGTSKDTQLRALKLIKVVLEDGGQGIFNFAYKTMRGRWTKLNHVLSLSKRFKLQEIPPSFCKYSQTVRGASPAFAWLKCAKEEDSNCHKVLHHEANILGREGGSFNAEDRYVRLSLVKSADDFNLLLDRLKELVSMEEQNQLVISF</sequence>
<dbReference type="InterPro" id="IPR037029">
    <property type="entry name" value="Alliinase_N_sf"/>
</dbReference>
<dbReference type="Pfam" id="PF04863">
    <property type="entry name" value="EGF_alliinase"/>
    <property type="match status" value="1"/>
</dbReference>
<evidence type="ECO:0000259" key="6">
    <source>
        <dbReference type="Pfam" id="PF04863"/>
    </source>
</evidence>
<dbReference type="GeneID" id="105179035"/>
<keyword evidence="5" id="KW-0812">Transmembrane</keyword>
<keyword evidence="4" id="KW-0663">Pyridoxal phosphate</keyword>
<dbReference type="GO" id="GO:0016846">
    <property type="term" value="F:carbon-sulfur lyase activity"/>
    <property type="evidence" value="ECO:0007669"/>
    <property type="project" value="InterPro"/>
</dbReference>
<evidence type="ECO:0000256" key="2">
    <source>
        <dbReference type="ARBA" id="ARBA00006312"/>
    </source>
</evidence>
<keyword evidence="3" id="KW-0032">Aminotransferase</keyword>
<evidence type="ECO:0000313" key="8">
    <source>
        <dbReference type="Proteomes" id="UP000504604"/>
    </source>
</evidence>
<dbReference type="InterPro" id="IPR006947">
    <property type="entry name" value="EGF_alliinase"/>
</dbReference>
<feature type="domain" description="Alliinase C-terminal" evidence="7">
    <location>
        <begin position="92"/>
        <end position="447"/>
    </location>
</feature>
<accession>A0A6I9UH58</accession>
<name>A0A6I9UH58_SESIN</name>
<evidence type="ECO:0000256" key="1">
    <source>
        <dbReference type="ARBA" id="ARBA00001933"/>
    </source>
</evidence>
<reference evidence="9" key="1">
    <citation type="submission" date="2025-08" db="UniProtKB">
        <authorList>
            <consortium name="RefSeq"/>
        </authorList>
    </citation>
    <scope>IDENTIFICATION</scope>
</reference>
<organism evidence="8 9">
    <name type="scientific">Sesamum indicum</name>
    <name type="common">Oriental sesame</name>
    <name type="synonym">Sesamum orientale</name>
    <dbReference type="NCBI Taxonomy" id="4182"/>
    <lineage>
        <taxon>Eukaryota</taxon>
        <taxon>Viridiplantae</taxon>
        <taxon>Streptophyta</taxon>
        <taxon>Embryophyta</taxon>
        <taxon>Tracheophyta</taxon>
        <taxon>Spermatophyta</taxon>
        <taxon>Magnoliopsida</taxon>
        <taxon>eudicotyledons</taxon>
        <taxon>Gunneridae</taxon>
        <taxon>Pentapetalae</taxon>
        <taxon>asterids</taxon>
        <taxon>lamiids</taxon>
        <taxon>Lamiales</taxon>
        <taxon>Pedaliaceae</taxon>
        <taxon>Sesamum</taxon>
    </lineage>
</organism>
<dbReference type="GO" id="GO:0006520">
    <property type="term" value="P:amino acid metabolic process"/>
    <property type="evidence" value="ECO:0007669"/>
    <property type="project" value="TreeGrafter"/>
</dbReference>
<dbReference type="OrthoDB" id="2020362at2759"/>
<feature type="transmembrane region" description="Helical" evidence="5">
    <location>
        <begin position="9"/>
        <end position="28"/>
    </location>
</feature>
<dbReference type="InterPro" id="IPR015421">
    <property type="entry name" value="PyrdxlP-dep_Trfase_major"/>
</dbReference>
<dbReference type="Gene3D" id="2.10.25.30">
    <property type="entry name" value="EGF-like, alliinase"/>
    <property type="match status" value="1"/>
</dbReference>
<keyword evidence="5" id="KW-1133">Transmembrane helix</keyword>
<dbReference type="Gene3D" id="3.90.1150.10">
    <property type="entry name" value="Aspartate Aminotransferase, domain 1"/>
    <property type="match status" value="1"/>
</dbReference>
<dbReference type="CDD" id="cd00609">
    <property type="entry name" value="AAT_like"/>
    <property type="match status" value="1"/>
</dbReference>
<dbReference type="GO" id="GO:0008483">
    <property type="term" value="F:transaminase activity"/>
    <property type="evidence" value="ECO:0007669"/>
    <property type="project" value="UniProtKB-KW"/>
</dbReference>
<keyword evidence="3" id="KW-0808">Transferase</keyword>
<dbReference type="PANTHER" id="PTHR43795">
    <property type="entry name" value="BIFUNCTIONAL ASPARTATE AMINOTRANSFERASE AND GLUTAMATE/ASPARTATE-PREPHENATE AMINOTRANSFERASE-RELATED"/>
    <property type="match status" value="1"/>
</dbReference>
<evidence type="ECO:0000256" key="4">
    <source>
        <dbReference type="ARBA" id="ARBA00022898"/>
    </source>
</evidence>
<keyword evidence="8" id="KW-1185">Reference proteome</keyword>